<dbReference type="Gene3D" id="1.10.10.10">
    <property type="entry name" value="Winged helix-like DNA-binding domain superfamily/Winged helix DNA-binding domain"/>
    <property type="match status" value="1"/>
</dbReference>
<feature type="domain" description="O-methyltransferase dimerisation" evidence="1">
    <location>
        <begin position="22"/>
        <end position="80"/>
    </location>
</feature>
<name>A0A6G1KVE6_9PEZI</name>
<dbReference type="AlphaFoldDB" id="A0A6G1KVE6"/>
<accession>A0A6G1KVE6</accession>
<sequence>MAYALYQQTSPSGNEALAVENLINMRVIEALPTIGSISLSDLSNITSTHPDVLHRLLQLAIVAGFLHQTRTGEYAHTASSIQHTSGCSALMEILGEQNDEPRVRTLKRKRRVISQA</sequence>
<dbReference type="InterPro" id="IPR012967">
    <property type="entry name" value="COMT_dimerisation"/>
</dbReference>
<organism evidence="2 3">
    <name type="scientific">Teratosphaeria nubilosa</name>
    <dbReference type="NCBI Taxonomy" id="161662"/>
    <lineage>
        <taxon>Eukaryota</taxon>
        <taxon>Fungi</taxon>
        <taxon>Dikarya</taxon>
        <taxon>Ascomycota</taxon>
        <taxon>Pezizomycotina</taxon>
        <taxon>Dothideomycetes</taxon>
        <taxon>Dothideomycetidae</taxon>
        <taxon>Mycosphaerellales</taxon>
        <taxon>Teratosphaeriaceae</taxon>
        <taxon>Teratosphaeria</taxon>
    </lineage>
</organism>
<dbReference type="Pfam" id="PF08100">
    <property type="entry name" value="Dimerisation"/>
    <property type="match status" value="1"/>
</dbReference>
<dbReference type="InterPro" id="IPR036390">
    <property type="entry name" value="WH_DNA-bd_sf"/>
</dbReference>
<reference evidence="2" key="1">
    <citation type="journal article" date="2020" name="Stud. Mycol.">
        <title>101 Dothideomycetes genomes: a test case for predicting lifestyles and emergence of pathogens.</title>
        <authorList>
            <person name="Haridas S."/>
            <person name="Albert R."/>
            <person name="Binder M."/>
            <person name="Bloem J."/>
            <person name="Labutti K."/>
            <person name="Salamov A."/>
            <person name="Andreopoulos B."/>
            <person name="Baker S."/>
            <person name="Barry K."/>
            <person name="Bills G."/>
            <person name="Bluhm B."/>
            <person name="Cannon C."/>
            <person name="Castanera R."/>
            <person name="Culley D."/>
            <person name="Daum C."/>
            <person name="Ezra D."/>
            <person name="Gonzalez J."/>
            <person name="Henrissat B."/>
            <person name="Kuo A."/>
            <person name="Liang C."/>
            <person name="Lipzen A."/>
            <person name="Lutzoni F."/>
            <person name="Magnuson J."/>
            <person name="Mondo S."/>
            <person name="Nolan M."/>
            <person name="Ohm R."/>
            <person name="Pangilinan J."/>
            <person name="Park H.-J."/>
            <person name="Ramirez L."/>
            <person name="Alfaro M."/>
            <person name="Sun H."/>
            <person name="Tritt A."/>
            <person name="Yoshinaga Y."/>
            <person name="Zwiers L.-H."/>
            <person name="Turgeon B."/>
            <person name="Goodwin S."/>
            <person name="Spatafora J."/>
            <person name="Crous P."/>
            <person name="Grigoriev I."/>
        </authorList>
    </citation>
    <scope>NUCLEOTIDE SEQUENCE</scope>
    <source>
        <strain evidence="2">CBS 116005</strain>
    </source>
</reference>
<evidence type="ECO:0000313" key="3">
    <source>
        <dbReference type="Proteomes" id="UP000799436"/>
    </source>
</evidence>
<dbReference type="OrthoDB" id="1535081at2759"/>
<evidence type="ECO:0000313" key="2">
    <source>
        <dbReference type="EMBL" id="KAF2764292.1"/>
    </source>
</evidence>
<proteinExistence type="predicted"/>
<keyword evidence="3" id="KW-1185">Reference proteome</keyword>
<dbReference type="Proteomes" id="UP000799436">
    <property type="component" value="Unassembled WGS sequence"/>
</dbReference>
<evidence type="ECO:0000259" key="1">
    <source>
        <dbReference type="Pfam" id="PF08100"/>
    </source>
</evidence>
<dbReference type="SUPFAM" id="SSF46785">
    <property type="entry name" value="Winged helix' DNA-binding domain"/>
    <property type="match status" value="1"/>
</dbReference>
<protein>
    <recommendedName>
        <fullName evidence="1">O-methyltransferase dimerisation domain-containing protein</fullName>
    </recommendedName>
</protein>
<gene>
    <name evidence="2" type="ORF">EJ03DRAFT_33379</name>
</gene>
<dbReference type="InterPro" id="IPR036388">
    <property type="entry name" value="WH-like_DNA-bd_sf"/>
</dbReference>
<dbReference type="EMBL" id="ML995930">
    <property type="protein sequence ID" value="KAF2764292.1"/>
    <property type="molecule type" value="Genomic_DNA"/>
</dbReference>